<gene>
    <name evidence="6" type="ORF">GCM10022280_08810</name>
</gene>
<dbReference type="InterPro" id="IPR001294">
    <property type="entry name" value="Phytochrome"/>
</dbReference>
<dbReference type="Gene3D" id="3.30.450.20">
    <property type="entry name" value="PAS domain"/>
    <property type="match status" value="1"/>
</dbReference>
<keyword evidence="3" id="KW-0157">Chromophore</keyword>
<dbReference type="InterPro" id="IPR029016">
    <property type="entry name" value="GAF-like_dom_sf"/>
</dbReference>
<dbReference type="InterPro" id="IPR016132">
    <property type="entry name" value="Phyto_chromo_attachment"/>
</dbReference>
<evidence type="ECO:0000313" key="7">
    <source>
        <dbReference type="Proteomes" id="UP001500235"/>
    </source>
</evidence>
<name>A0ABP7SKM0_9SPHN</name>
<accession>A0ABP7SKM0</accession>
<dbReference type="EMBL" id="BAABBQ010000001">
    <property type="protein sequence ID" value="GAA4012984.1"/>
    <property type="molecule type" value="Genomic_DNA"/>
</dbReference>
<evidence type="ECO:0000256" key="4">
    <source>
        <dbReference type="ARBA" id="ARBA00023170"/>
    </source>
</evidence>
<dbReference type="SMART" id="SM00065">
    <property type="entry name" value="GAF"/>
    <property type="match status" value="1"/>
</dbReference>
<comment type="caution">
    <text evidence="6">The sequence shown here is derived from an EMBL/GenBank/DDBJ whole genome shotgun (WGS) entry which is preliminary data.</text>
</comment>
<evidence type="ECO:0000313" key="6">
    <source>
        <dbReference type="EMBL" id="GAA4012984.1"/>
    </source>
</evidence>
<dbReference type="Gene3D" id="3.30.450.270">
    <property type="match status" value="1"/>
</dbReference>
<dbReference type="PRINTS" id="PR01033">
    <property type="entry name" value="PHYTOCHROME"/>
</dbReference>
<dbReference type="InterPro" id="IPR013654">
    <property type="entry name" value="PAS_2"/>
</dbReference>
<keyword evidence="2" id="KW-0716">Sensory transduction</keyword>
<dbReference type="PANTHER" id="PTHR43065">
    <property type="entry name" value="SENSOR HISTIDINE KINASE"/>
    <property type="match status" value="1"/>
</dbReference>
<keyword evidence="4" id="KW-0675">Receptor</keyword>
<dbReference type="Proteomes" id="UP001500235">
    <property type="component" value="Unassembled WGS sequence"/>
</dbReference>
<keyword evidence="1" id="KW-0600">Photoreceptor protein</keyword>
<dbReference type="PANTHER" id="PTHR43065:SF42">
    <property type="entry name" value="TWO-COMPONENT SENSOR PPRA"/>
    <property type="match status" value="1"/>
</dbReference>
<reference evidence="7" key="1">
    <citation type="journal article" date="2019" name="Int. J. Syst. Evol. Microbiol.">
        <title>The Global Catalogue of Microorganisms (GCM) 10K type strain sequencing project: providing services to taxonomists for standard genome sequencing and annotation.</title>
        <authorList>
            <consortium name="The Broad Institute Genomics Platform"/>
            <consortium name="The Broad Institute Genome Sequencing Center for Infectious Disease"/>
            <person name="Wu L."/>
            <person name="Ma J."/>
        </authorList>
    </citation>
    <scope>NUCLEOTIDE SEQUENCE [LARGE SCALE GENOMIC DNA]</scope>
    <source>
        <strain evidence="7">JCM 17563</strain>
    </source>
</reference>
<dbReference type="Gene3D" id="3.30.450.40">
    <property type="match status" value="1"/>
</dbReference>
<keyword evidence="7" id="KW-1185">Reference proteome</keyword>
<dbReference type="Pfam" id="PF08446">
    <property type="entry name" value="PAS_2"/>
    <property type="match status" value="1"/>
</dbReference>
<proteinExistence type="predicted"/>
<dbReference type="InterPro" id="IPR043150">
    <property type="entry name" value="Phytochrome_PHY_sf"/>
</dbReference>
<evidence type="ECO:0000256" key="2">
    <source>
        <dbReference type="ARBA" id="ARBA00022606"/>
    </source>
</evidence>
<dbReference type="InterPro" id="IPR003018">
    <property type="entry name" value="GAF"/>
</dbReference>
<evidence type="ECO:0000256" key="3">
    <source>
        <dbReference type="ARBA" id="ARBA00022991"/>
    </source>
</evidence>
<dbReference type="SUPFAM" id="SSF55785">
    <property type="entry name" value="PYP-like sensor domain (PAS domain)"/>
    <property type="match status" value="1"/>
</dbReference>
<dbReference type="Pfam" id="PF00360">
    <property type="entry name" value="PHY"/>
    <property type="match status" value="1"/>
</dbReference>
<dbReference type="SUPFAM" id="SSF55781">
    <property type="entry name" value="GAF domain-like"/>
    <property type="match status" value="2"/>
</dbReference>
<protein>
    <recommendedName>
        <fullName evidence="5">Phytochrome chromophore attachment site domain-containing protein</fullName>
    </recommendedName>
</protein>
<evidence type="ECO:0000256" key="1">
    <source>
        <dbReference type="ARBA" id="ARBA00022543"/>
    </source>
</evidence>
<dbReference type="PROSITE" id="PS50046">
    <property type="entry name" value="PHYTOCHROME_2"/>
    <property type="match status" value="1"/>
</dbReference>
<dbReference type="InterPro" id="IPR013515">
    <property type="entry name" value="Phytochrome_cen-reg"/>
</dbReference>
<dbReference type="Pfam" id="PF01590">
    <property type="entry name" value="GAF"/>
    <property type="match status" value="1"/>
</dbReference>
<feature type="domain" description="Phytochrome chromophore attachment site" evidence="5">
    <location>
        <begin position="153"/>
        <end position="311"/>
    </location>
</feature>
<organism evidence="6 7">
    <name type="scientific">Sphingomonas swuensis</name>
    <dbReference type="NCBI Taxonomy" id="977800"/>
    <lineage>
        <taxon>Bacteria</taxon>
        <taxon>Pseudomonadati</taxon>
        <taxon>Pseudomonadota</taxon>
        <taxon>Alphaproteobacteria</taxon>
        <taxon>Sphingomonadales</taxon>
        <taxon>Sphingomonadaceae</taxon>
        <taxon>Sphingomonas</taxon>
    </lineage>
</organism>
<dbReference type="InterPro" id="IPR035965">
    <property type="entry name" value="PAS-like_dom_sf"/>
</dbReference>
<sequence length="443" mass="49041">MTTTQAAAQSSSDVDLTNCDREPIQFPGAILPHGAMLVLDPANWDVIQAAGDGEGLFGIAIEDLLGRPLAQLFSEEQIAHLRGVVADCDLAKPRHLLDPLLRVMPERPLDASMHMIDGLLVLEFEEADRTDSNARDPLSCVHEMLHGLDAFPDLHGFCQTAAERVKKVTGYDRVMIYRFMDDGSGWVFAESREERLQPFLDLHYPASDIPKQARALYLRNPLRLITQVDYDPAPLKPADNPLTGRQLDMSQALLRDVSPIHREYLRNMGVDASMSISIVREGKLWGLIACHHYSPRRLPRHLRAVCELFGAMFSLQLEARERAELFESRLASRKVLQQLMHNLAGDENYGNGLIRNTPNLLDYIHASGLALRVSNPGGVAVRVNNGITALGATPTNEQIAELTDWLTQQVEETGDGIFLTDRLGEIYAPAQAYAEVGSGLLAV</sequence>
<evidence type="ECO:0000259" key="5">
    <source>
        <dbReference type="PROSITE" id="PS50046"/>
    </source>
</evidence>